<dbReference type="Pfam" id="PF03110">
    <property type="entry name" value="SBP"/>
    <property type="match status" value="1"/>
</dbReference>
<feature type="compositionally biased region" description="Low complexity" evidence="4">
    <location>
        <begin position="1350"/>
        <end position="1366"/>
    </location>
</feature>
<evidence type="ECO:0000256" key="1">
    <source>
        <dbReference type="ARBA" id="ARBA00022723"/>
    </source>
</evidence>
<feature type="domain" description="SBP-type" evidence="6">
    <location>
        <begin position="65"/>
        <end position="142"/>
    </location>
</feature>
<dbReference type="EMBL" id="BSDZ01000008">
    <property type="protein sequence ID" value="GLI60301.1"/>
    <property type="molecule type" value="Genomic_DNA"/>
</dbReference>
<feature type="compositionally biased region" description="Low complexity" evidence="4">
    <location>
        <begin position="191"/>
        <end position="217"/>
    </location>
</feature>
<protein>
    <recommendedName>
        <fullName evidence="6">SBP-type domain-containing protein</fullName>
    </recommendedName>
</protein>
<dbReference type="InterPro" id="IPR044817">
    <property type="entry name" value="SBP-like"/>
</dbReference>
<sequence length="1897" mass="193201">MSTDEEPRGPSKAAWDSTAYIMDTYLGLARGQGADARKTGEESRHAARHAEATLLPKKSRKATRPAICQVDGCGRDLSGEKAYLQRYSVCDMHFKSDVAMVQGQEMRFCQQCNKFQDLREFEGARRSCAARSKDRNLRRRLHTTLQKGGASEELQVPAAAVLTQPPPQQQPQSGSPGRSGCKVGRDDAAGSDDSGGQAGSGHASMGGSAAMARLPPEGGSGGSEYSLDAMGTASLAVSAGARRGGHPVSACGLQSRNPAMTLLMNPQQRLHQPAGSAGNGCGASSGNPTAVQEPPGNRPGAWLSLEQMRQSYDVDAGLSPNLAVALTRRGAPIEDIGAGDIGGTASGGGSGPTLMDLDGFLSASCSNPCGPHGGRMQQAVGPLASALALEGGVGTAAMREQDSVYARKMSAVGGAANLAGGVGGWAGPAALSLLDVYDSLRPQQQQQDLHQATPQLQHPPHHSTAAVQRCLQVAGGTPGGSGMGSWGSGPMHRLQSFGAEGGGGGIGGQQQLTLGTSSDDGGGVMLLGQLHGTVTGVGGRGLAASRDDGALAGLLGPGALRAGGGGSSLAGLRSDQLEGQRGAVASSGRVLLQQQQQQSGAMPALLSVPSNPRHDDLTAMIKERRAALIRQQLLQQQHRQQQQQPLTGQHESLVKQDQISMLGQSYSGEGPYLSLSASDQLQLRMLSAGGGSASEAPTSGAAAAAAGGGGLVDDYYDIIPVLGSRAGGAGGGLSASESLGGGRNLVLGAASAGGSVPLAAAETLVIGRRQASADLPLDISLDTVQLLEQYALAGGANGTLGRHSSGVNGVHLGVGSGVGSRGLQQQHSMANGAGGSSGDGGGGFNRYDSSDAGAVGAGGGGGGFAAHGTGNIVEGGGSSRLLSVLFPGAGGREDALAARVCLKLFSCTPDELPTDMLIRLRRWAMAAESDVMQIFMRPGCVHLIINMRLSQGGQATLERTVLGGGDLDAAVKALRGAFESCGLLRGRRVVVQAAEGPRGAYEYNGAAGGQARWVSDTDLARAPSVLAVQPAALPCGVSSEVALIGRNLRRPGTRIYARFGSWSYVLHPTPRQTGVSAAASQRDDVWAAETAEQQLCSPRTLPGEEAARGSWTDGFSTPSASSSLLGGGYGAGEDAAPQLYDQSDGFVSSCPSSSSACAARSAQDSASGLLLAEAVAASLAAPDVGQGRHLQPMQAATETGVEPQSPLRNHDHGSCLEVVYVTVPALPKQGLVAVEAVSTDVDVMGAWAPGVVCQNAAAAAELNTWLRNNADVISGQWLLKELGLLLDYDAVLQSLLQDTSGPALAARPQHGEELAAAPDAGSMAGPGPAIPGRGSHQRTLQQKHAASNTQQQRQQQQRQQQQQLQQPVMPVISNPLPRTGADRNGMAVAAAAAGNGALSAVPYSASEASDLPPIVSARPDGSLELRLLPSDTSADLTRTRMAEGPGAAGHAGGPSTARDPQRGLRHGDVQSIVLTSPHAAIGSSADGGCRVGPRAAPNRMMLSDDTKVPDAPGRMLEPSLRRLLTHPLLHQACRRALLTAGSRLLAFAVASGLSLLANGLVEWLMVLEAPTLGLVAGGAPFGAVATTSNGAGVRAEPFTGSMLADTFGRVVDVAAVGTVRGAVVSASRAFGSGSRASSGGASATGFALCETSCDNDSSHDSSIGSSSSGMFRNLSMGLSLLHLAVISCSRVMLMQVLDWAEEYGRPWALEEPAWPGRVTALHLAAAAGALRGNGGEAARLLLSLGPEAQNAWLESRDALGRTPADIAHAVGLSELNYFCLRGEEPPAPQTSDVPRSVAVEGGLAPKSKGGRVLVDRSAATGMIDRKARTASGGRSLEAAPDLWTVEAIGQARVQASSHGSAAFLGMPLLLGALLLLLLAGALQVVGASIGAAGMRRR</sequence>
<dbReference type="PANTHER" id="PTHR31251:SF169">
    <property type="entry name" value="SQUAMOSA PROMOTER-BINDING-LIKE PROTEIN 8"/>
    <property type="match status" value="1"/>
</dbReference>
<dbReference type="InterPro" id="IPR036893">
    <property type="entry name" value="SBP_sf"/>
</dbReference>
<feature type="region of interest" description="Disordered" evidence="4">
    <location>
        <begin position="1317"/>
        <end position="1382"/>
    </location>
</feature>
<keyword evidence="1" id="KW-0479">Metal-binding</keyword>
<reference evidence="7 8" key="1">
    <citation type="journal article" date="2023" name="IScience">
        <title>Expanded male sex-determining region conserved during the evolution of homothallism in the green alga Volvox.</title>
        <authorList>
            <person name="Yamamoto K."/>
            <person name="Matsuzaki R."/>
            <person name="Mahakham W."/>
            <person name="Heman W."/>
            <person name="Sekimoto H."/>
            <person name="Kawachi M."/>
            <person name="Minakuchi Y."/>
            <person name="Toyoda A."/>
            <person name="Nozaki H."/>
        </authorList>
    </citation>
    <scope>NUCLEOTIDE SEQUENCE [LARGE SCALE GENOMIC DNA]</scope>
    <source>
        <strain evidence="7 8">NIES-4468</strain>
    </source>
</reference>
<keyword evidence="5" id="KW-1133">Transmembrane helix</keyword>
<dbReference type="SUPFAM" id="SSF103612">
    <property type="entry name" value="SBT domain"/>
    <property type="match status" value="1"/>
</dbReference>
<evidence type="ECO:0000256" key="3">
    <source>
        <dbReference type="ARBA" id="ARBA00022833"/>
    </source>
</evidence>
<proteinExistence type="predicted"/>
<accession>A0ABQ5RRU0</accession>
<comment type="caution">
    <text evidence="7">The sequence shown here is derived from an EMBL/GenBank/DDBJ whole genome shotgun (WGS) entry which is preliminary data.</text>
</comment>
<keyword evidence="5" id="KW-0472">Membrane</keyword>
<keyword evidence="2" id="KW-0863">Zinc-finger</keyword>
<evidence type="ECO:0000259" key="6">
    <source>
        <dbReference type="PROSITE" id="PS51141"/>
    </source>
</evidence>
<keyword evidence="3" id="KW-0862">Zinc</keyword>
<feature type="region of interest" description="Disordered" evidence="4">
    <location>
        <begin position="1100"/>
        <end position="1119"/>
    </location>
</feature>
<evidence type="ECO:0000313" key="8">
    <source>
        <dbReference type="Proteomes" id="UP001165090"/>
    </source>
</evidence>
<keyword evidence="5" id="KW-0812">Transmembrane</keyword>
<feature type="compositionally biased region" description="Gly residues" evidence="4">
    <location>
        <begin position="832"/>
        <end position="843"/>
    </location>
</feature>
<evidence type="ECO:0000256" key="4">
    <source>
        <dbReference type="SAM" id="MobiDB-lite"/>
    </source>
</evidence>
<dbReference type="PROSITE" id="PS51141">
    <property type="entry name" value="ZF_SBP"/>
    <property type="match status" value="1"/>
</dbReference>
<feature type="transmembrane region" description="Helical" evidence="5">
    <location>
        <begin position="1868"/>
        <end position="1892"/>
    </location>
</feature>
<gene>
    <name evidence="7" type="ORF">VaNZ11_002417</name>
</gene>
<evidence type="ECO:0000256" key="5">
    <source>
        <dbReference type="SAM" id="Phobius"/>
    </source>
</evidence>
<dbReference type="Proteomes" id="UP001165090">
    <property type="component" value="Unassembled WGS sequence"/>
</dbReference>
<feature type="region of interest" description="Disordered" evidence="4">
    <location>
        <begin position="444"/>
        <end position="464"/>
    </location>
</feature>
<feature type="compositionally biased region" description="Polar residues" evidence="4">
    <location>
        <begin position="1337"/>
        <end position="1349"/>
    </location>
</feature>
<name>A0ABQ5RRU0_9CHLO</name>
<organism evidence="7 8">
    <name type="scientific">Volvox africanus</name>
    <dbReference type="NCBI Taxonomy" id="51714"/>
    <lineage>
        <taxon>Eukaryota</taxon>
        <taxon>Viridiplantae</taxon>
        <taxon>Chlorophyta</taxon>
        <taxon>core chlorophytes</taxon>
        <taxon>Chlorophyceae</taxon>
        <taxon>CS clade</taxon>
        <taxon>Chlamydomonadales</taxon>
        <taxon>Volvocaceae</taxon>
        <taxon>Volvox</taxon>
    </lineage>
</organism>
<feature type="region of interest" description="Disordered" evidence="4">
    <location>
        <begin position="164"/>
        <end position="226"/>
    </location>
</feature>
<evidence type="ECO:0000256" key="2">
    <source>
        <dbReference type="ARBA" id="ARBA00022771"/>
    </source>
</evidence>
<feature type="region of interest" description="Disordered" evidence="4">
    <location>
        <begin position="270"/>
        <end position="299"/>
    </location>
</feature>
<dbReference type="PANTHER" id="PTHR31251">
    <property type="entry name" value="SQUAMOSA PROMOTER-BINDING-LIKE PROTEIN 4"/>
    <property type="match status" value="1"/>
</dbReference>
<keyword evidence="8" id="KW-1185">Reference proteome</keyword>
<dbReference type="Gene3D" id="4.10.1100.10">
    <property type="entry name" value="Transcription factor, SBP-box domain"/>
    <property type="match status" value="1"/>
</dbReference>
<dbReference type="InterPro" id="IPR004333">
    <property type="entry name" value="SBP_dom"/>
</dbReference>
<feature type="region of interest" description="Disordered" evidence="4">
    <location>
        <begin position="821"/>
        <end position="843"/>
    </location>
</feature>
<feature type="compositionally biased region" description="Low complexity" evidence="4">
    <location>
        <begin position="170"/>
        <end position="180"/>
    </location>
</feature>
<evidence type="ECO:0000313" key="7">
    <source>
        <dbReference type="EMBL" id="GLI60301.1"/>
    </source>
</evidence>
<feature type="region of interest" description="Disordered" evidence="4">
    <location>
        <begin position="1442"/>
        <end position="1463"/>
    </location>
</feature>
<feature type="compositionally biased region" description="Low complexity" evidence="4">
    <location>
        <begin position="444"/>
        <end position="456"/>
    </location>
</feature>